<dbReference type="EMBL" id="LN555523">
    <property type="protein sequence ID" value="CED93568.1"/>
    <property type="molecule type" value="Genomic_DNA"/>
</dbReference>
<keyword evidence="1" id="KW-0472">Membrane</keyword>
<dbReference type="RefSeq" id="WP_207204150.1">
    <property type="nucleotide sequence ID" value="NZ_CAONDH010000111.1"/>
</dbReference>
<evidence type="ECO:0008006" key="4">
    <source>
        <dbReference type="Google" id="ProtNLM"/>
    </source>
</evidence>
<evidence type="ECO:0000256" key="1">
    <source>
        <dbReference type="SAM" id="Phobius"/>
    </source>
</evidence>
<dbReference type="GeneID" id="82204998"/>
<feature type="transmembrane region" description="Helical" evidence="1">
    <location>
        <begin position="107"/>
        <end position="130"/>
    </location>
</feature>
<protein>
    <recommendedName>
        <fullName evidence="4">Niacin transporter</fullName>
    </recommendedName>
</protein>
<feature type="transmembrane region" description="Helical" evidence="1">
    <location>
        <begin position="142"/>
        <end position="170"/>
    </location>
</feature>
<dbReference type="Proteomes" id="UP000245622">
    <property type="component" value="Chromosome 1"/>
</dbReference>
<feature type="transmembrane region" description="Helical" evidence="1">
    <location>
        <begin position="45"/>
        <end position="69"/>
    </location>
</feature>
<reference evidence="2 3" key="1">
    <citation type="submission" date="2014-04" db="EMBL/GenBank/DDBJ databases">
        <authorList>
            <person name="Hornung B.V."/>
        </authorList>
    </citation>
    <scope>NUCLEOTIDE SEQUENCE [LARGE SCALE GENOMIC DNA]</scope>
    <source>
        <strain evidence="2 3">CRIB</strain>
    </source>
</reference>
<keyword evidence="3" id="KW-1185">Reference proteome</keyword>
<evidence type="ECO:0000313" key="2">
    <source>
        <dbReference type="EMBL" id="CED93568.1"/>
    </source>
</evidence>
<dbReference type="AlphaFoldDB" id="A0A1V1I010"/>
<organism evidence="2 3">
    <name type="scientific">Romboutsia ilealis</name>
    <dbReference type="NCBI Taxonomy" id="1115758"/>
    <lineage>
        <taxon>Bacteria</taxon>
        <taxon>Bacillati</taxon>
        <taxon>Bacillota</taxon>
        <taxon>Clostridia</taxon>
        <taxon>Peptostreptococcales</taxon>
        <taxon>Peptostreptococcaceae</taxon>
        <taxon>Romboutsia</taxon>
    </lineage>
</organism>
<gene>
    <name evidence="2" type="ORF">CRIB_816</name>
</gene>
<keyword evidence="1" id="KW-0812">Transmembrane</keyword>
<dbReference type="KEGG" id="ril:CRIB_816"/>
<keyword evidence="1" id="KW-1133">Transmembrane helix</keyword>
<feature type="transmembrane region" description="Helical" evidence="1">
    <location>
        <begin position="75"/>
        <end position="95"/>
    </location>
</feature>
<name>A0A1V1I010_9FIRM</name>
<sequence length="193" mass="20728">MNSKLNTKEIIMSALLCAIGIMIPMISPIKIVLEPASFTLASHVAIFIAMFISTKVALLVTVGTAIGFFIGGFPIVVVARALSHLVFVILGMSLIKNKASITIKGSLGSSFIIGVIHGICEVLVVIPFYFNSSLSPAYYDKGFLQGVILLVGVGTVIHSMLDFTLSVYIWNLLPKGFVNKIGKEEKLGKVQKV</sequence>
<evidence type="ECO:0000313" key="3">
    <source>
        <dbReference type="Proteomes" id="UP000245622"/>
    </source>
</evidence>
<proteinExistence type="predicted"/>
<accession>A0A1V1I010</accession>
<feature type="transmembrane region" description="Helical" evidence="1">
    <location>
        <begin position="12"/>
        <end position="33"/>
    </location>
</feature>